<gene>
    <name evidence="2" type="primary">hofO</name>
    <name evidence="2" type="ORF">NCTC12126_03217</name>
</gene>
<accession>A0A484YFU7</accession>
<sequence>MERLVERWCTSPPWLRVLCWALCSTALVAIGWAALLRPVAEQIAEAQHQVSVAGRTNASLWAAVRKIPTETEEPVAPTVRPFSPLDFQANGTRLVHWKPLSHGGELELDADWAAIPGIFAQLEQCNVRIGTFVITAESGRLRLRMELEHGA</sequence>
<organism evidence="2 3">
    <name type="scientific">Enterobacter cancerogenus</name>
    <dbReference type="NCBI Taxonomy" id="69218"/>
    <lineage>
        <taxon>Bacteria</taxon>
        <taxon>Pseudomonadati</taxon>
        <taxon>Pseudomonadota</taxon>
        <taxon>Gammaproteobacteria</taxon>
        <taxon>Enterobacterales</taxon>
        <taxon>Enterobacteriaceae</taxon>
        <taxon>Enterobacter</taxon>
        <taxon>Enterobacter cloacae complex</taxon>
    </lineage>
</organism>
<dbReference type="AlphaFoldDB" id="A0A484YFU7"/>
<evidence type="ECO:0000313" key="3">
    <source>
        <dbReference type="Proteomes" id="UP000351155"/>
    </source>
</evidence>
<protein>
    <submittedName>
        <fullName evidence="2">DNA utilization protein HofO</fullName>
    </submittedName>
</protein>
<dbReference type="InterPro" id="IPR057522">
    <property type="entry name" value="HofO_C"/>
</dbReference>
<reference evidence="2 3" key="1">
    <citation type="submission" date="2019-03" db="EMBL/GenBank/DDBJ databases">
        <authorList>
            <consortium name="Pathogen Informatics"/>
        </authorList>
    </citation>
    <scope>NUCLEOTIDE SEQUENCE [LARGE SCALE GENOMIC DNA]</scope>
    <source>
        <strain evidence="2 3">NCTC12126</strain>
    </source>
</reference>
<dbReference type="EMBL" id="CAADIW010000026">
    <property type="protein sequence ID" value="VFS32849.1"/>
    <property type="molecule type" value="Genomic_DNA"/>
</dbReference>
<proteinExistence type="predicted"/>
<name>A0A484YFU7_9ENTR</name>
<evidence type="ECO:0000259" key="1">
    <source>
        <dbReference type="Pfam" id="PF25319"/>
    </source>
</evidence>
<dbReference type="Pfam" id="PF25319">
    <property type="entry name" value="HofO"/>
    <property type="match status" value="1"/>
</dbReference>
<feature type="domain" description="DNA utilization protein HofO C-terminal" evidence="1">
    <location>
        <begin position="82"/>
        <end position="149"/>
    </location>
</feature>
<dbReference type="Proteomes" id="UP000351155">
    <property type="component" value="Unassembled WGS sequence"/>
</dbReference>
<evidence type="ECO:0000313" key="2">
    <source>
        <dbReference type="EMBL" id="VFS32849.1"/>
    </source>
</evidence>